<evidence type="ECO:0000256" key="7">
    <source>
        <dbReference type="ARBA" id="ARBA00022490"/>
    </source>
</evidence>
<dbReference type="RefSeq" id="WP_379905939.1">
    <property type="nucleotide sequence ID" value="NZ_JBHRTR010000048.1"/>
</dbReference>
<comment type="caution">
    <text evidence="14">The sequence shown here is derived from an EMBL/GenBank/DDBJ whole genome shotgun (WGS) entry which is preliminary data.</text>
</comment>
<keyword evidence="15" id="KW-1185">Reference proteome</keyword>
<evidence type="ECO:0000256" key="6">
    <source>
        <dbReference type="ARBA" id="ARBA00022438"/>
    </source>
</evidence>
<dbReference type="PRINTS" id="PR00111">
    <property type="entry name" value="ABHYDROLASE"/>
</dbReference>
<keyword evidence="6 11" id="KW-0031">Aminopeptidase</keyword>
<keyword evidence="8 11" id="KW-0645">Protease</keyword>
<gene>
    <name evidence="14" type="primary">pip</name>
    <name evidence="14" type="ORF">ACFOGJ_25405</name>
</gene>
<dbReference type="EC" id="3.4.11.5" evidence="4 11"/>
<comment type="subcellular location">
    <subcellularLocation>
        <location evidence="2 11">Cytoplasm</location>
    </subcellularLocation>
</comment>
<evidence type="ECO:0000259" key="13">
    <source>
        <dbReference type="Pfam" id="PF00561"/>
    </source>
</evidence>
<dbReference type="PANTHER" id="PTHR43722">
    <property type="entry name" value="PROLINE IMINOPEPTIDASE"/>
    <property type="match status" value="1"/>
</dbReference>
<dbReference type="NCBIfam" id="TIGR01249">
    <property type="entry name" value="pro_imino_pep_1"/>
    <property type="match status" value="1"/>
</dbReference>
<dbReference type="InterPro" id="IPR005944">
    <property type="entry name" value="Pro_iminopeptidase"/>
</dbReference>
<reference evidence="15" key="1">
    <citation type="journal article" date="2019" name="Int. J. Syst. Evol. Microbiol.">
        <title>The Global Catalogue of Microorganisms (GCM) 10K type strain sequencing project: providing services to taxonomists for standard genome sequencing and annotation.</title>
        <authorList>
            <consortium name="The Broad Institute Genomics Platform"/>
            <consortium name="The Broad Institute Genome Sequencing Center for Infectious Disease"/>
            <person name="Wu L."/>
            <person name="Ma J."/>
        </authorList>
    </citation>
    <scope>NUCLEOTIDE SEQUENCE [LARGE SCALE GENOMIC DNA]</scope>
    <source>
        <strain evidence="15">KCTC 42964</strain>
    </source>
</reference>
<dbReference type="SUPFAM" id="SSF53474">
    <property type="entry name" value="alpha/beta-Hydrolases"/>
    <property type="match status" value="1"/>
</dbReference>
<dbReference type="PIRSF" id="PIRSF006431">
    <property type="entry name" value="Pept_S33"/>
    <property type="match status" value="1"/>
</dbReference>
<dbReference type="InterPro" id="IPR000073">
    <property type="entry name" value="AB_hydrolase_1"/>
</dbReference>
<evidence type="ECO:0000256" key="4">
    <source>
        <dbReference type="ARBA" id="ARBA00012568"/>
    </source>
</evidence>
<evidence type="ECO:0000256" key="8">
    <source>
        <dbReference type="ARBA" id="ARBA00022670"/>
    </source>
</evidence>
<dbReference type="PRINTS" id="PR00793">
    <property type="entry name" value="PROAMNOPTASE"/>
</dbReference>
<accession>A0ABV7L8K1</accession>
<name>A0ABV7L8K1_9PROT</name>
<keyword evidence="7 11" id="KW-0963">Cytoplasm</keyword>
<evidence type="ECO:0000256" key="11">
    <source>
        <dbReference type="PIRNR" id="PIRNR006431"/>
    </source>
</evidence>
<evidence type="ECO:0000256" key="12">
    <source>
        <dbReference type="RuleBase" id="RU003421"/>
    </source>
</evidence>
<evidence type="ECO:0000256" key="2">
    <source>
        <dbReference type="ARBA" id="ARBA00004496"/>
    </source>
</evidence>
<dbReference type="InterPro" id="IPR029058">
    <property type="entry name" value="AB_hydrolase_fold"/>
</dbReference>
<proteinExistence type="inferred from homology"/>
<dbReference type="Pfam" id="PF00561">
    <property type="entry name" value="Abhydrolase_1"/>
    <property type="match status" value="1"/>
</dbReference>
<evidence type="ECO:0000313" key="15">
    <source>
        <dbReference type="Proteomes" id="UP001595528"/>
    </source>
</evidence>
<dbReference type="EMBL" id="JBHRTR010000048">
    <property type="protein sequence ID" value="MFC3230610.1"/>
    <property type="molecule type" value="Genomic_DNA"/>
</dbReference>
<evidence type="ECO:0000256" key="5">
    <source>
        <dbReference type="ARBA" id="ARBA00021843"/>
    </source>
</evidence>
<comment type="catalytic activity">
    <reaction evidence="1 11 12">
        <text>Release of N-terminal proline from a peptide.</text>
        <dbReference type="EC" id="3.4.11.5"/>
    </reaction>
</comment>
<evidence type="ECO:0000313" key="14">
    <source>
        <dbReference type="EMBL" id="MFC3230610.1"/>
    </source>
</evidence>
<comment type="similarity">
    <text evidence="3 11 12">Belongs to the peptidase S33 family.</text>
</comment>
<evidence type="ECO:0000256" key="1">
    <source>
        <dbReference type="ARBA" id="ARBA00001585"/>
    </source>
</evidence>
<dbReference type="GO" id="GO:0004177">
    <property type="term" value="F:aminopeptidase activity"/>
    <property type="evidence" value="ECO:0007669"/>
    <property type="project" value="UniProtKB-KW"/>
</dbReference>
<organism evidence="14 15">
    <name type="scientific">Marinibaculum pumilum</name>
    <dbReference type="NCBI Taxonomy" id="1766165"/>
    <lineage>
        <taxon>Bacteria</taxon>
        <taxon>Pseudomonadati</taxon>
        <taxon>Pseudomonadota</taxon>
        <taxon>Alphaproteobacteria</taxon>
        <taxon>Rhodospirillales</taxon>
        <taxon>Rhodospirillaceae</taxon>
        <taxon>Marinibaculum</taxon>
    </lineage>
</organism>
<evidence type="ECO:0000256" key="9">
    <source>
        <dbReference type="ARBA" id="ARBA00022801"/>
    </source>
</evidence>
<dbReference type="Proteomes" id="UP001595528">
    <property type="component" value="Unassembled WGS sequence"/>
</dbReference>
<keyword evidence="9 11" id="KW-0378">Hydrolase</keyword>
<dbReference type="Gene3D" id="3.40.50.1820">
    <property type="entry name" value="alpha/beta hydrolase"/>
    <property type="match status" value="1"/>
</dbReference>
<dbReference type="InterPro" id="IPR002410">
    <property type="entry name" value="Peptidase_S33"/>
</dbReference>
<sequence length="325" mass="36164">MSDAGGDGQRRGLYPEIAPYDQGWLRVSDLHEIHYEQCGNPERPAALFVHGGPGGGFDAEDRRFFDPDAWRVVLFDQRGAGRSRPHACLEENTTQHLIADMEALRSHLGIERWMLFGGSWGSTLSLAYAQAHPERVTAMVLRGIFLLRRWELDWYYGHGTQGVFPEAADRLHGLVPEGERGDIVGAYHRMVTGKDEGLRRRALEAWSRWEAETSSLYTDPKRVERFSGAEFAEAFAGIELHYFANGGFFPRDGELLLQAGRIASIPGVIVHGRYDMVCPVRNAVDLHAAWPGSELHIVADAGHASREPGTIDCLVRATDRFAGKG</sequence>
<protein>
    <recommendedName>
        <fullName evidence="5 11">Proline iminopeptidase</fullName>
        <shortName evidence="11">PIP</shortName>
        <ecNumber evidence="4 11">3.4.11.5</ecNumber>
    </recommendedName>
    <alternativeName>
        <fullName evidence="10 11">Prolyl aminopeptidase</fullName>
    </alternativeName>
</protein>
<dbReference type="PANTHER" id="PTHR43722:SF1">
    <property type="entry name" value="PROLINE IMINOPEPTIDASE"/>
    <property type="match status" value="1"/>
</dbReference>
<evidence type="ECO:0000256" key="10">
    <source>
        <dbReference type="ARBA" id="ARBA00029605"/>
    </source>
</evidence>
<feature type="domain" description="AB hydrolase-1" evidence="13">
    <location>
        <begin position="47"/>
        <end position="304"/>
    </location>
</feature>
<evidence type="ECO:0000256" key="3">
    <source>
        <dbReference type="ARBA" id="ARBA00010088"/>
    </source>
</evidence>